<proteinExistence type="inferred from homology"/>
<evidence type="ECO:0000256" key="4">
    <source>
        <dbReference type="ARBA" id="ARBA00022692"/>
    </source>
</evidence>
<evidence type="ECO:0000259" key="15">
    <source>
        <dbReference type="PROSITE" id="PS51004"/>
    </source>
</evidence>
<dbReference type="InterPro" id="IPR008936">
    <property type="entry name" value="Rho_GTPase_activation_prot"/>
</dbReference>
<dbReference type="Pfam" id="PF17960">
    <property type="entry name" value="TIG_plexin"/>
    <property type="match status" value="1"/>
</dbReference>
<dbReference type="GO" id="GO:0017154">
    <property type="term" value="F:semaphorin receptor activity"/>
    <property type="evidence" value="ECO:0007669"/>
    <property type="project" value="InterPro"/>
</dbReference>
<dbReference type="Gene3D" id="2.130.10.10">
    <property type="entry name" value="YVTN repeat-like/Quinoprotein amine dehydrogenase"/>
    <property type="match status" value="1"/>
</dbReference>
<evidence type="ECO:0000256" key="3">
    <source>
        <dbReference type="ARBA" id="ARBA00022475"/>
    </source>
</evidence>
<comment type="caution">
    <text evidence="12">Lacks conserved residue(s) required for the propagation of feature annotation.</text>
</comment>
<evidence type="ECO:0000256" key="14">
    <source>
        <dbReference type="SAM" id="Phobius"/>
    </source>
</evidence>
<name>A0A1I7WME4_HETBA</name>
<dbReference type="Gene3D" id="2.60.40.10">
    <property type="entry name" value="Immunoglobulins"/>
    <property type="match status" value="4"/>
</dbReference>
<keyword evidence="16" id="KW-1185">Reference proteome</keyword>
<keyword evidence="3" id="KW-1003">Cell membrane</keyword>
<organism evidence="16 17">
    <name type="scientific">Heterorhabditis bacteriophora</name>
    <name type="common">Entomopathogenic nematode worm</name>
    <dbReference type="NCBI Taxonomy" id="37862"/>
    <lineage>
        <taxon>Eukaryota</taxon>
        <taxon>Metazoa</taxon>
        <taxon>Ecdysozoa</taxon>
        <taxon>Nematoda</taxon>
        <taxon>Chromadorea</taxon>
        <taxon>Rhabditida</taxon>
        <taxon>Rhabditina</taxon>
        <taxon>Rhabditomorpha</taxon>
        <taxon>Strongyloidea</taxon>
        <taxon>Heterorhabditidae</taxon>
        <taxon>Heterorhabditis</taxon>
    </lineage>
</organism>
<keyword evidence="6" id="KW-0677">Repeat</keyword>
<evidence type="ECO:0000256" key="6">
    <source>
        <dbReference type="ARBA" id="ARBA00022737"/>
    </source>
</evidence>
<evidence type="ECO:0000256" key="7">
    <source>
        <dbReference type="ARBA" id="ARBA00022902"/>
    </source>
</evidence>
<evidence type="ECO:0000256" key="8">
    <source>
        <dbReference type="ARBA" id="ARBA00022989"/>
    </source>
</evidence>
<dbReference type="InterPro" id="IPR041019">
    <property type="entry name" value="TIG1_plexin"/>
</dbReference>
<dbReference type="Gene3D" id="3.10.20.90">
    <property type="entry name" value="Phosphatidylinositol 3-kinase Catalytic Subunit, Chain A, domain 1"/>
    <property type="match status" value="1"/>
</dbReference>
<dbReference type="Gene3D" id="1.10.506.10">
    <property type="entry name" value="GTPase Activation - p120gap, domain 1"/>
    <property type="match status" value="2"/>
</dbReference>
<dbReference type="InterPro" id="IPR016201">
    <property type="entry name" value="PSI"/>
</dbReference>
<keyword evidence="8 14" id="KW-1133">Transmembrane helix</keyword>
<feature type="transmembrane region" description="Helical" evidence="14">
    <location>
        <begin position="21"/>
        <end position="41"/>
    </location>
</feature>
<dbReference type="Proteomes" id="UP000095283">
    <property type="component" value="Unplaced"/>
</dbReference>
<dbReference type="SUPFAM" id="SSF81296">
    <property type="entry name" value="E set domains"/>
    <property type="match status" value="3"/>
</dbReference>
<dbReference type="Pfam" id="PF01833">
    <property type="entry name" value="TIG"/>
    <property type="match status" value="3"/>
</dbReference>
<dbReference type="InterPro" id="IPR013783">
    <property type="entry name" value="Ig-like_fold"/>
</dbReference>
<protein>
    <submittedName>
        <fullName evidence="17">Sema domain-containing protein</fullName>
    </submittedName>
</protein>
<dbReference type="InterPro" id="IPR001627">
    <property type="entry name" value="Semap_dom"/>
</dbReference>
<feature type="transmembrane region" description="Helical" evidence="14">
    <location>
        <begin position="1202"/>
        <end position="1224"/>
    </location>
</feature>
<dbReference type="Pfam" id="PF01437">
    <property type="entry name" value="PSI"/>
    <property type="match status" value="1"/>
</dbReference>
<dbReference type="InterPro" id="IPR014756">
    <property type="entry name" value="Ig_E-set"/>
</dbReference>
<dbReference type="Pfam" id="PF20170">
    <property type="entry name" value="Plexin_RBD"/>
    <property type="match status" value="1"/>
</dbReference>
<evidence type="ECO:0000313" key="16">
    <source>
        <dbReference type="Proteomes" id="UP000095283"/>
    </source>
</evidence>
<keyword evidence="9 14" id="KW-0472">Membrane</keyword>
<keyword evidence="7" id="KW-0524">Neurogenesis</keyword>
<dbReference type="Pfam" id="PF08337">
    <property type="entry name" value="Plexin_cytopl"/>
    <property type="match status" value="1"/>
</dbReference>
<dbReference type="GO" id="GO:0002116">
    <property type="term" value="C:semaphorin receptor complex"/>
    <property type="evidence" value="ECO:0007669"/>
    <property type="project" value="TreeGrafter"/>
</dbReference>
<keyword evidence="11" id="KW-0325">Glycoprotein</keyword>
<dbReference type="InterPro" id="IPR002909">
    <property type="entry name" value="IPT_dom"/>
</dbReference>
<dbReference type="InterPro" id="IPR013548">
    <property type="entry name" value="Plexin_cytoplasmic_RasGAP_dom"/>
</dbReference>
<dbReference type="SMART" id="SM00429">
    <property type="entry name" value="IPT"/>
    <property type="match status" value="3"/>
</dbReference>
<reference evidence="17" key="1">
    <citation type="submission" date="2016-11" db="UniProtKB">
        <authorList>
            <consortium name="WormBaseParasite"/>
        </authorList>
    </citation>
    <scope>IDENTIFICATION</scope>
</reference>
<dbReference type="SUPFAM" id="SSF103575">
    <property type="entry name" value="Plexin repeat"/>
    <property type="match status" value="1"/>
</dbReference>
<dbReference type="GO" id="GO:0097374">
    <property type="term" value="P:sensory neuron axon guidance"/>
    <property type="evidence" value="ECO:0007669"/>
    <property type="project" value="TreeGrafter"/>
</dbReference>
<feature type="coiled-coil region" evidence="13">
    <location>
        <begin position="1228"/>
        <end position="1255"/>
    </location>
</feature>
<evidence type="ECO:0000256" key="9">
    <source>
        <dbReference type="ARBA" id="ARBA00023136"/>
    </source>
</evidence>
<evidence type="ECO:0000256" key="10">
    <source>
        <dbReference type="ARBA" id="ARBA00023157"/>
    </source>
</evidence>
<comment type="similarity">
    <text evidence="2">Belongs to the plexin family.</text>
</comment>
<dbReference type="PROSITE" id="PS51004">
    <property type="entry name" value="SEMA"/>
    <property type="match status" value="1"/>
</dbReference>
<evidence type="ECO:0000256" key="1">
    <source>
        <dbReference type="ARBA" id="ARBA00004162"/>
    </source>
</evidence>
<dbReference type="SMART" id="SM00423">
    <property type="entry name" value="PSI"/>
    <property type="match status" value="2"/>
</dbReference>
<evidence type="ECO:0000256" key="2">
    <source>
        <dbReference type="ARBA" id="ARBA00010297"/>
    </source>
</evidence>
<sequence length="1534" mass="169109">MKGTVHQKVDAVPLESHGDGPMWNLLFLLIYICIVGNYWAFSQYSYYSKSPINNVIVVKDKIYVGAVNELSLLSRDSLSRLAFVSTGPLRDSPLCSHDGSSCLKDAVLRDTDNHNKVLQVLPNGLLHCGSVRQGICSLHSLRNLTLTSSNDIPVASNTASASTVSILLPDSRLVVAASHSSDSPYRDPFPAVALREPPDYLVANSGSLEGEAAVFIRAEFRSSFPVRYLKAFRHQHFVYIAAIQAEETRQARAPMVTKLARFCDNDTRFVSYSEIELQCRAEDNSNYPLMTSIYLQGEYLIGSFTSELNPKRSALCIFSMQRIKLTFWYNIDRCRGGTDSIGLPHVGRDSKCINKSRVPLDEDTCELGVGGSIEAVEMAVLEMDGIVTSLGGMIEPPILLAGMNDGQIVLIKSSQLSQLEEYGRRNVGDKLMGTRVNTVQVVGVNILASLPNGPLTYGDGSCDNNLIITAQCIHLIYVVYPLPVLFWRGQLCLILLPLSTCHTYMTCTSCLMSFDPLCQWCHSKGVCTTSAQCPTVTLSLCPLENGPPVPSQLSIDENVNINIPIKHLPQPDGFSYVCHFGSSSSAAVWKEDRVLCPSPTGLVPTTEDHPILLSLSTSLSSYHIVEYNYTVYDCGKFTVGIVIGVRKQEHVQEMGSAMELVDLVKVIICIYYHFNATHFKDKASECVRIDTSFQTEILVPNGKLSELSFPVFHLDYLPKEEEYTCRTFIDGRSLSSTARIGKSSVTCESLLLSFSEAVANITIPLEFVHKQEVIDTTKLVVFECAYLASDCSSCISISPIWGCSWCDGKCSHQCPIASFYPSTGPVEGGTVITIIGRDLGTSMEDVQDRVWVAGSRCKVKSYEISKKIICRLEKGTSSGPVRVAVGRSSSRTAESEQLFSFVKVSLFSAYPLYGPVSGGTKVTLYGQNLNSGFDTNIMIGDIPCISVQRNSTSSLNCIVMRSNSVRKIPNIDISIDDATVSLATNFEFRPDPTIISLYPSSSFQSGGRMITVVGANFDSVLSSRLFFVSSPAPPSELVSTLSTCQIHNSTIMFCLTPKLLPSPKTRTVYSSYSVGFAMDNVTSVRNLGHRIQMRIVPDPEFKPFTGIRIHQGDQALILDGEYLDLAAEVQDYKIFIGSERCYGTVVNSKQLVCSGPMTQPKATDENGTPIAGDLPPVVVSIGRVRAELGLIEYADTIDTLKLWVLVVSTIGALVVLLILLALLWKKRRNERERDYKKIQMQMEHLESNVRKECKQAFAELQTSMMPCGPDDYEGLDVVPFSDFVFRLLWSDGGPSISPSLYASTLPVTLAQFDTLLSSKQFIFALVETAESDPSMSPCEKTLLSSLLIAVLLRNFQYCTDIVLSLLKAHIAKSVHALKYQTERGPVDAVSGNARYTINEAKLLRETVETTILDCYVMNLDGHGPFTVRVIGCDTVTQAKKKTYAGPVRLRCVVLEENVNWDEFGIHKKRKEKHSVSRNFVLEWQCPSRGNVLLQDWSGSSTQKGVRRLNTLSHYGITHNALLVMVPASTFGYRS</sequence>
<dbReference type="InterPro" id="IPR002165">
    <property type="entry name" value="Plexin_repeat"/>
</dbReference>
<dbReference type="PANTHER" id="PTHR22625">
    <property type="entry name" value="PLEXIN"/>
    <property type="match status" value="1"/>
</dbReference>
<dbReference type="GO" id="GO:0008045">
    <property type="term" value="P:motor neuron axon guidance"/>
    <property type="evidence" value="ECO:0007669"/>
    <property type="project" value="TreeGrafter"/>
</dbReference>
<feature type="domain" description="Sema" evidence="15">
    <location>
        <begin position="24"/>
        <end position="478"/>
    </location>
</feature>
<dbReference type="SMART" id="SM00630">
    <property type="entry name" value="Sema"/>
    <property type="match status" value="1"/>
</dbReference>
<evidence type="ECO:0000256" key="11">
    <source>
        <dbReference type="ARBA" id="ARBA00023180"/>
    </source>
</evidence>
<dbReference type="InterPro" id="IPR036352">
    <property type="entry name" value="Semap_dom_sf"/>
</dbReference>
<evidence type="ECO:0000313" key="17">
    <source>
        <dbReference type="WBParaSite" id="Hba_06316"/>
    </source>
</evidence>
<accession>A0A1I7WME4</accession>
<evidence type="ECO:0000256" key="12">
    <source>
        <dbReference type="PROSITE-ProRule" id="PRU00352"/>
    </source>
</evidence>
<evidence type="ECO:0000256" key="5">
    <source>
        <dbReference type="ARBA" id="ARBA00022729"/>
    </source>
</evidence>
<keyword evidence="5" id="KW-0732">Signal</keyword>
<dbReference type="SUPFAM" id="SSF101912">
    <property type="entry name" value="Sema domain"/>
    <property type="match status" value="1"/>
</dbReference>
<dbReference type="InterPro" id="IPR046800">
    <property type="entry name" value="Plexin_RBD"/>
</dbReference>
<dbReference type="GO" id="GO:0030334">
    <property type="term" value="P:regulation of cell migration"/>
    <property type="evidence" value="ECO:0007669"/>
    <property type="project" value="TreeGrafter"/>
</dbReference>
<evidence type="ECO:0000256" key="13">
    <source>
        <dbReference type="SAM" id="Coils"/>
    </source>
</evidence>
<dbReference type="InterPro" id="IPR015943">
    <property type="entry name" value="WD40/YVTN_repeat-like_dom_sf"/>
</dbReference>
<dbReference type="GO" id="GO:0007162">
    <property type="term" value="P:negative regulation of cell adhesion"/>
    <property type="evidence" value="ECO:0007669"/>
    <property type="project" value="TreeGrafter"/>
</dbReference>
<dbReference type="GO" id="GO:0050772">
    <property type="term" value="P:positive regulation of axonogenesis"/>
    <property type="evidence" value="ECO:0007669"/>
    <property type="project" value="TreeGrafter"/>
</dbReference>
<comment type="subcellular location">
    <subcellularLocation>
        <location evidence="1">Cell membrane</location>
        <topology evidence="1">Single-pass membrane protein</topology>
    </subcellularLocation>
</comment>
<keyword evidence="10" id="KW-1015">Disulfide bond</keyword>
<keyword evidence="13" id="KW-0175">Coiled coil</keyword>
<dbReference type="WBParaSite" id="Hba_06316">
    <property type="protein sequence ID" value="Hba_06316"/>
    <property type="gene ID" value="Hba_06316"/>
</dbReference>
<dbReference type="InterPro" id="IPR031148">
    <property type="entry name" value="Plexin"/>
</dbReference>
<dbReference type="GO" id="GO:0005886">
    <property type="term" value="C:plasma membrane"/>
    <property type="evidence" value="ECO:0007669"/>
    <property type="project" value="UniProtKB-SubCell"/>
</dbReference>
<dbReference type="PANTHER" id="PTHR22625:SF44">
    <property type="entry name" value="PLEXIN-B"/>
    <property type="match status" value="1"/>
</dbReference>
<dbReference type="GO" id="GO:0008360">
    <property type="term" value="P:regulation of cell shape"/>
    <property type="evidence" value="ECO:0007669"/>
    <property type="project" value="TreeGrafter"/>
</dbReference>
<keyword evidence="4 14" id="KW-0812">Transmembrane</keyword>